<dbReference type="RefSeq" id="WP_137143306.1">
    <property type="nucleotide sequence ID" value="NZ_CP032349.1"/>
</dbReference>
<sequence length="158" mass="16993">MLRSAGMQPDRYRHDRYLRQWTIFDGHPRCLLDAMDTAKATEEEVVAVEELNRELAERLAAVETFEAAQALLTQVSAQGAPPPETIPSFGANGQPATAPNPEWEAWHAALAVGRDASDLTRAYALVRAGKPPEPAPGGAVSAEWTAYQQAVATIEAAG</sequence>
<evidence type="ECO:0000313" key="3">
    <source>
        <dbReference type="EMBL" id="QCO19467.1"/>
    </source>
</evidence>
<proteinExistence type="predicted"/>
<evidence type="ECO:0000256" key="2">
    <source>
        <dbReference type="SAM" id="MobiDB-lite"/>
    </source>
</evidence>
<evidence type="ECO:0000313" key="4">
    <source>
        <dbReference type="Proteomes" id="UP000298693"/>
    </source>
</evidence>
<keyword evidence="3" id="KW-0614">Plasmid</keyword>
<dbReference type="EMBL" id="CP032349">
    <property type="protein sequence ID" value="QCO19467.1"/>
    <property type="molecule type" value="Genomic_DNA"/>
</dbReference>
<evidence type="ECO:0000256" key="1">
    <source>
        <dbReference type="SAM" id="Coils"/>
    </source>
</evidence>
<geneLocation type="plasmid" evidence="3">
    <name>p3</name>
</geneLocation>
<organism evidence="3 4">
    <name type="scientific">Azospirillum brasilense</name>
    <dbReference type="NCBI Taxonomy" id="192"/>
    <lineage>
        <taxon>Bacteria</taxon>
        <taxon>Pseudomonadati</taxon>
        <taxon>Pseudomonadota</taxon>
        <taxon>Alphaproteobacteria</taxon>
        <taxon>Rhodospirillales</taxon>
        <taxon>Azospirillaceae</taxon>
        <taxon>Azospirillum</taxon>
    </lineage>
</organism>
<dbReference type="Proteomes" id="UP000298693">
    <property type="component" value="Plasmid p3"/>
</dbReference>
<protein>
    <submittedName>
        <fullName evidence="3">Uncharacterized protein</fullName>
    </submittedName>
</protein>
<feature type="coiled-coil region" evidence="1">
    <location>
        <begin position="38"/>
        <end position="68"/>
    </location>
</feature>
<keyword evidence="1" id="KW-0175">Coiled coil</keyword>
<reference evidence="3 4" key="1">
    <citation type="submission" date="2018-09" db="EMBL/GenBank/DDBJ databases">
        <title>Whole genome based analysis of evolution and adaptive divergence in Indian and Brazilian strains of Azospirillum brasilense.</title>
        <authorList>
            <person name="Singh C."/>
            <person name="Tripathi A.K."/>
        </authorList>
    </citation>
    <scope>NUCLEOTIDE SEQUENCE [LARGE SCALE GENOMIC DNA]</scope>
    <source>
        <strain evidence="3 4">MTCC4039</strain>
        <plasmid evidence="3 4">p3</plasmid>
    </source>
</reference>
<name>A0A4D8R9M0_AZOBR</name>
<gene>
    <name evidence="3" type="ORF">D3869_29930</name>
</gene>
<feature type="region of interest" description="Disordered" evidence="2">
    <location>
        <begin position="78"/>
        <end position="100"/>
    </location>
</feature>
<dbReference type="AlphaFoldDB" id="A0A4D8R9M0"/>
<accession>A0A4D8R9M0</accession>